<dbReference type="PANTHER" id="PTHR38011">
    <property type="entry name" value="DIHYDROFOLATE REDUCTASE FAMILY PROTEIN (AFU_ORTHOLOGUE AFUA_8G06820)"/>
    <property type="match status" value="1"/>
</dbReference>
<dbReference type="EMBL" id="JBHSBA010000003">
    <property type="protein sequence ID" value="MFC4124228.1"/>
    <property type="molecule type" value="Genomic_DNA"/>
</dbReference>
<accession>A0ABV8L0G5</accession>
<dbReference type="Proteomes" id="UP001595767">
    <property type="component" value="Unassembled WGS sequence"/>
</dbReference>
<reference evidence="3" key="1">
    <citation type="journal article" date="2019" name="Int. J. Syst. Evol. Microbiol.">
        <title>The Global Catalogue of Microorganisms (GCM) 10K type strain sequencing project: providing services to taxonomists for standard genome sequencing and annotation.</title>
        <authorList>
            <consortium name="The Broad Institute Genomics Platform"/>
            <consortium name="The Broad Institute Genome Sequencing Center for Infectious Disease"/>
            <person name="Wu L."/>
            <person name="Ma J."/>
        </authorList>
    </citation>
    <scope>NUCLEOTIDE SEQUENCE [LARGE SCALE GENOMIC DNA]</scope>
    <source>
        <strain evidence="3">CGMCC 4.7204</strain>
    </source>
</reference>
<evidence type="ECO:0000259" key="1">
    <source>
        <dbReference type="Pfam" id="PF01872"/>
    </source>
</evidence>
<comment type="caution">
    <text evidence="2">The sequence shown here is derived from an EMBL/GenBank/DDBJ whole genome shotgun (WGS) entry which is preliminary data.</text>
</comment>
<evidence type="ECO:0000313" key="3">
    <source>
        <dbReference type="Proteomes" id="UP001595767"/>
    </source>
</evidence>
<feature type="domain" description="Bacterial bifunctional deaminase-reductase C-terminal" evidence="1">
    <location>
        <begin position="3"/>
        <end position="183"/>
    </location>
</feature>
<dbReference type="InterPro" id="IPR002734">
    <property type="entry name" value="RibDG_C"/>
</dbReference>
<keyword evidence="3" id="KW-1185">Reference proteome</keyword>
<dbReference type="PANTHER" id="PTHR38011:SF11">
    <property type="entry name" value="2,5-DIAMINO-6-RIBOSYLAMINO-4(3H)-PYRIMIDINONE 5'-PHOSPHATE REDUCTASE"/>
    <property type="match status" value="1"/>
</dbReference>
<dbReference type="InterPro" id="IPR024072">
    <property type="entry name" value="DHFR-like_dom_sf"/>
</dbReference>
<gene>
    <name evidence="2" type="ORF">ACFOW8_04735</name>
</gene>
<dbReference type="RefSeq" id="WP_378545958.1">
    <property type="nucleotide sequence ID" value="NZ_JBHSBA010000003.1"/>
</dbReference>
<dbReference type="Gene3D" id="3.40.430.10">
    <property type="entry name" value="Dihydrofolate Reductase, subunit A"/>
    <property type="match status" value="1"/>
</dbReference>
<dbReference type="InterPro" id="IPR050765">
    <property type="entry name" value="Riboflavin_Biosynth_HTPR"/>
</dbReference>
<sequence length="190" mass="20763">MRKLVYYIGVSLDGYIAGPGGEVDFYPTPPDYVEWMSAEFPDAIPTHVRRHVGMDPDLPAKNWDTVLMGRGTYVLPDEHIESPFGHMKQYVVSSSLAQADHPGVEIVAGDPAALVRELKRADGLDIWLCGGGTLASQLIDEIDELIVKSYPIIAGAGVPVFGGVFKPTQFAATRRKEFGNGAQVTWFERA</sequence>
<name>A0ABV8L0G5_9NOCA</name>
<protein>
    <submittedName>
        <fullName evidence="2">Dihydrofolate reductase family protein</fullName>
    </submittedName>
</protein>
<evidence type="ECO:0000313" key="2">
    <source>
        <dbReference type="EMBL" id="MFC4124228.1"/>
    </source>
</evidence>
<organism evidence="2 3">
    <name type="scientific">Nocardia rhizosphaerae</name>
    <dbReference type="NCBI Taxonomy" id="1691571"/>
    <lineage>
        <taxon>Bacteria</taxon>
        <taxon>Bacillati</taxon>
        <taxon>Actinomycetota</taxon>
        <taxon>Actinomycetes</taxon>
        <taxon>Mycobacteriales</taxon>
        <taxon>Nocardiaceae</taxon>
        <taxon>Nocardia</taxon>
    </lineage>
</organism>
<proteinExistence type="predicted"/>
<dbReference type="SUPFAM" id="SSF53597">
    <property type="entry name" value="Dihydrofolate reductase-like"/>
    <property type="match status" value="1"/>
</dbReference>
<dbReference type="Pfam" id="PF01872">
    <property type="entry name" value="RibD_C"/>
    <property type="match status" value="1"/>
</dbReference>